<dbReference type="EMBL" id="KL198087">
    <property type="protein sequence ID" value="KDQ08732.1"/>
    <property type="molecule type" value="Genomic_DNA"/>
</dbReference>
<sequence>MEDLAIRAVWFLFRHGNVDPFHLGVPAGSDTQQLKTAIYNEWRDSDNCKGMHALELSLWKPMNRVGVADPSQLRVGELEDIATRMTVLDDVSSLDLFPDYIPTRSTRLLKHARPSEGGALVKDYGETPEPQLARLHELFWGVTHSPWYTTINPPIPELGKPDSTIQGEPFTVIHLPGDVRFPSGDSWLLVTPIFRTFWDLLAKEDEFWADIQAKPGNPYNDPAHATIISGQPGIGKTVFLSYVLVRRLQQAQPTIYCDDATFAHVFTRHGVRKVHIRPDYGIRELEQNPRCCALINLSNDLEKPPDQFYPTARKGRVVLAMPPDPFHYANFSKKHQAATYWMPTWGWRELYCVSLLYTGREKQATVYTQHYNFLKDAYLKVAGVPRHCFYAFLYPHDRVARHISQIEQAISGIPDFPAFFFSARSDRPFPNMMSHLLLRVEPEKRHLCEWSWPCPTLLSRFVADLILGAMCRQEGMTVSKSIGSVLYHPSSREYARSLFASAAHRSFLRGTTFKPVPLMEHAFPLRVVLSPHPADVEPEFDTFSILSTPGQETVAPEYQNRYFIRRPGSTASVDSVWISPDITLFFKVAVEAPHPIQLDGLLELTNVLPLDAKKRICIVFVVPGGDWLTKDFRKQKITSFSKPDAQAVREAEGYPQYVYHFPLHVLDELSYPLKYDEQL</sequence>
<keyword evidence="2" id="KW-1185">Reference proteome</keyword>
<name>A0A067MA54_BOTB1</name>
<dbReference type="Proteomes" id="UP000027195">
    <property type="component" value="Unassembled WGS sequence"/>
</dbReference>
<dbReference type="AlphaFoldDB" id="A0A067MA54"/>
<reference evidence="2" key="1">
    <citation type="journal article" date="2014" name="Proc. Natl. Acad. Sci. U.S.A.">
        <title>Extensive sampling of basidiomycete genomes demonstrates inadequacy of the white-rot/brown-rot paradigm for wood decay fungi.</title>
        <authorList>
            <person name="Riley R."/>
            <person name="Salamov A.A."/>
            <person name="Brown D.W."/>
            <person name="Nagy L.G."/>
            <person name="Floudas D."/>
            <person name="Held B.W."/>
            <person name="Levasseur A."/>
            <person name="Lombard V."/>
            <person name="Morin E."/>
            <person name="Otillar R."/>
            <person name="Lindquist E.A."/>
            <person name="Sun H."/>
            <person name="LaButti K.M."/>
            <person name="Schmutz J."/>
            <person name="Jabbour D."/>
            <person name="Luo H."/>
            <person name="Baker S.E."/>
            <person name="Pisabarro A.G."/>
            <person name="Walton J.D."/>
            <person name="Blanchette R.A."/>
            <person name="Henrissat B."/>
            <person name="Martin F."/>
            <person name="Cullen D."/>
            <person name="Hibbett D.S."/>
            <person name="Grigoriev I.V."/>
        </authorList>
    </citation>
    <scope>NUCLEOTIDE SEQUENCE [LARGE SCALE GENOMIC DNA]</scope>
    <source>
        <strain evidence="2">FD-172 SS1</strain>
    </source>
</reference>
<dbReference type="InterPro" id="IPR052980">
    <property type="entry name" value="Crinkler_effector"/>
</dbReference>
<dbReference type="PANTHER" id="PTHR33129:SF1">
    <property type="entry name" value="ATP-BINDING PROTEIN"/>
    <property type="match status" value="1"/>
</dbReference>
<gene>
    <name evidence="1" type="ORF">BOTBODRAFT_179652</name>
</gene>
<dbReference type="PANTHER" id="PTHR33129">
    <property type="entry name" value="PROTEIN KINASE DOMAIN-CONTAINING PROTEIN-RELATED"/>
    <property type="match status" value="1"/>
</dbReference>
<dbReference type="OrthoDB" id="2340858at2759"/>
<dbReference type="HOGENOM" id="CLU_417937_0_0_1"/>
<evidence type="ECO:0008006" key="3">
    <source>
        <dbReference type="Google" id="ProtNLM"/>
    </source>
</evidence>
<organism evidence="1 2">
    <name type="scientific">Botryobasidium botryosum (strain FD-172 SS1)</name>
    <dbReference type="NCBI Taxonomy" id="930990"/>
    <lineage>
        <taxon>Eukaryota</taxon>
        <taxon>Fungi</taxon>
        <taxon>Dikarya</taxon>
        <taxon>Basidiomycota</taxon>
        <taxon>Agaricomycotina</taxon>
        <taxon>Agaricomycetes</taxon>
        <taxon>Cantharellales</taxon>
        <taxon>Botryobasidiaceae</taxon>
        <taxon>Botryobasidium</taxon>
    </lineage>
</organism>
<accession>A0A067MA54</accession>
<protein>
    <recommendedName>
        <fullName evidence="3">Crinkler (CRN) family protein</fullName>
    </recommendedName>
</protein>
<evidence type="ECO:0000313" key="1">
    <source>
        <dbReference type="EMBL" id="KDQ08732.1"/>
    </source>
</evidence>
<proteinExistence type="predicted"/>
<dbReference type="InParanoid" id="A0A067MA54"/>
<evidence type="ECO:0000313" key="2">
    <source>
        <dbReference type="Proteomes" id="UP000027195"/>
    </source>
</evidence>